<sequence>MYHWLFPLTSNKLQELYLDGNKLDGIPKYLGNLCGLIYLSINYNSMSVKFSDLMANLSSGCTSVALEGLYVSYNQLTGSLSDNVQKFSSLRHLLLSNNELNGSISENVWQLPKLQVLDVSSNSLKSFISEYIGETKILELHPSNNSF</sequence>
<dbReference type="InterPro" id="IPR046956">
    <property type="entry name" value="RLP23-like"/>
</dbReference>
<gene>
    <name evidence="7" type="ORF">QVD17_01038</name>
</gene>
<evidence type="ECO:0000313" key="7">
    <source>
        <dbReference type="EMBL" id="KAK1435277.1"/>
    </source>
</evidence>
<dbReference type="GO" id="GO:0016020">
    <property type="term" value="C:membrane"/>
    <property type="evidence" value="ECO:0007669"/>
    <property type="project" value="UniProtKB-SubCell"/>
</dbReference>
<evidence type="ECO:0000256" key="5">
    <source>
        <dbReference type="ARBA" id="ARBA00023136"/>
    </source>
</evidence>
<organism evidence="7 8">
    <name type="scientific">Tagetes erecta</name>
    <name type="common">African marigold</name>
    <dbReference type="NCBI Taxonomy" id="13708"/>
    <lineage>
        <taxon>Eukaryota</taxon>
        <taxon>Viridiplantae</taxon>
        <taxon>Streptophyta</taxon>
        <taxon>Embryophyta</taxon>
        <taxon>Tracheophyta</taxon>
        <taxon>Spermatophyta</taxon>
        <taxon>Magnoliopsida</taxon>
        <taxon>eudicotyledons</taxon>
        <taxon>Gunneridae</taxon>
        <taxon>Pentapetalae</taxon>
        <taxon>asterids</taxon>
        <taxon>campanulids</taxon>
        <taxon>Asterales</taxon>
        <taxon>Asteraceae</taxon>
        <taxon>Asteroideae</taxon>
        <taxon>Heliantheae alliance</taxon>
        <taxon>Tageteae</taxon>
        <taxon>Tagetes</taxon>
    </lineage>
</organism>
<dbReference type="PANTHER" id="PTHR48063:SF103">
    <property type="entry name" value="LEUCINE-RICH RECEPTOR-LIKE KINASE FAMILY PROTEIN"/>
    <property type="match status" value="1"/>
</dbReference>
<dbReference type="SUPFAM" id="SSF52058">
    <property type="entry name" value="L domain-like"/>
    <property type="match status" value="1"/>
</dbReference>
<dbReference type="EMBL" id="JAUHHV010000001">
    <property type="protein sequence ID" value="KAK1435277.1"/>
    <property type="molecule type" value="Genomic_DNA"/>
</dbReference>
<reference evidence="7" key="1">
    <citation type="journal article" date="2023" name="bioRxiv">
        <title>Improved chromosome-level genome assembly for marigold (Tagetes erecta).</title>
        <authorList>
            <person name="Jiang F."/>
            <person name="Yuan L."/>
            <person name="Wang S."/>
            <person name="Wang H."/>
            <person name="Xu D."/>
            <person name="Wang A."/>
            <person name="Fan W."/>
        </authorList>
    </citation>
    <scope>NUCLEOTIDE SEQUENCE</scope>
    <source>
        <strain evidence="7">WSJ</strain>
        <tissue evidence="7">Leaf</tissue>
    </source>
</reference>
<proteinExistence type="predicted"/>
<evidence type="ECO:0000256" key="4">
    <source>
        <dbReference type="ARBA" id="ARBA00022989"/>
    </source>
</evidence>
<evidence type="ECO:0000313" key="8">
    <source>
        <dbReference type="Proteomes" id="UP001229421"/>
    </source>
</evidence>
<evidence type="ECO:0000256" key="6">
    <source>
        <dbReference type="ARBA" id="ARBA00023180"/>
    </source>
</evidence>
<protein>
    <submittedName>
        <fullName evidence="7">Uncharacterized protein</fullName>
    </submittedName>
</protein>
<keyword evidence="3" id="KW-0732">Signal</keyword>
<dbReference type="Gene3D" id="3.80.10.10">
    <property type="entry name" value="Ribonuclease Inhibitor"/>
    <property type="match status" value="1"/>
</dbReference>
<evidence type="ECO:0000256" key="2">
    <source>
        <dbReference type="ARBA" id="ARBA00022692"/>
    </source>
</evidence>
<keyword evidence="2" id="KW-0812">Transmembrane</keyword>
<dbReference type="PROSITE" id="PS51450">
    <property type="entry name" value="LRR"/>
    <property type="match status" value="1"/>
</dbReference>
<evidence type="ECO:0000256" key="3">
    <source>
        <dbReference type="ARBA" id="ARBA00022729"/>
    </source>
</evidence>
<keyword evidence="6" id="KW-0325">Glycoprotein</keyword>
<dbReference type="Proteomes" id="UP001229421">
    <property type="component" value="Unassembled WGS sequence"/>
</dbReference>
<dbReference type="PANTHER" id="PTHR48063">
    <property type="entry name" value="LRR RECEPTOR-LIKE KINASE"/>
    <property type="match status" value="1"/>
</dbReference>
<dbReference type="Pfam" id="PF13855">
    <property type="entry name" value="LRR_8"/>
    <property type="match status" value="1"/>
</dbReference>
<keyword evidence="5" id="KW-0472">Membrane</keyword>
<dbReference type="InterPro" id="IPR001611">
    <property type="entry name" value="Leu-rich_rpt"/>
</dbReference>
<keyword evidence="8" id="KW-1185">Reference proteome</keyword>
<comment type="caution">
    <text evidence="7">The sequence shown here is derived from an EMBL/GenBank/DDBJ whole genome shotgun (WGS) entry which is preliminary data.</text>
</comment>
<name>A0AAD8L5P8_TARER</name>
<dbReference type="PRINTS" id="PR00019">
    <property type="entry name" value="LEURICHRPT"/>
</dbReference>
<accession>A0AAD8L5P8</accession>
<comment type="subcellular location">
    <subcellularLocation>
        <location evidence="1">Membrane</location>
        <topology evidence="1">Single-pass type I membrane protein</topology>
    </subcellularLocation>
</comment>
<keyword evidence="4" id="KW-1133">Transmembrane helix</keyword>
<dbReference type="InterPro" id="IPR032675">
    <property type="entry name" value="LRR_dom_sf"/>
</dbReference>
<evidence type="ECO:0000256" key="1">
    <source>
        <dbReference type="ARBA" id="ARBA00004479"/>
    </source>
</evidence>
<dbReference type="Pfam" id="PF00560">
    <property type="entry name" value="LRR_1"/>
    <property type="match status" value="1"/>
</dbReference>
<dbReference type="AlphaFoldDB" id="A0AAD8L5P8"/>